<evidence type="ECO:0000313" key="8">
    <source>
        <dbReference type="EMBL" id="OMJ75583.1"/>
    </source>
</evidence>
<name>A0A1R2BFN6_9CILI</name>
<evidence type="ECO:0000256" key="4">
    <source>
        <dbReference type="ARBA" id="ARBA00022692"/>
    </source>
</evidence>
<dbReference type="Proteomes" id="UP000187209">
    <property type="component" value="Unassembled WGS sequence"/>
</dbReference>
<dbReference type="AlphaFoldDB" id="A0A1R2BFN6"/>
<dbReference type="Pfam" id="PF03092">
    <property type="entry name" value="BT1"/>
    <property type="match status" value="1"/>
</dbReference>
<feature type="transmembrane region" description="Helical" evidence="7">
    <location>
        <begin position="12"/>
        <end position="35"/>
    </location>
</feature>
<feature type="transmembrane region" description="Helical" evidence="7">
    <location>
        <begin position="402"/>
        <end position="424"/>
    </location>
</feature>
<feature type="transmembrane region" description="Helical" evidence="7">
    <location>
        <begin position="179"/>
        <end position="199"/>
    </location>
</feature>
<feature type="transmembrane region" description="Helical" evidence="7">
    <location>
        <begin position="303"/>
        <end position="321"/>
    </location>
</feature>
<evidence type="ECO:0000256" key="3">
    <source>
        <dbReference type="ARBA" id="ARBA00022448"/>
    </source>
</evidence>
<gene>
    <name evidence="8" type="ORF">SteCoe_25237</name>
</gene>
<dbReference type="EMBL" id="MPUH01000682">
    <property type="protein sequence ID" value="OMJ75583.1"/>
    <property type="molecule type" value="Genomic_DNA"/>
</dbReference>
<keyword evidence="6 7" id="KW-0472">Membrane</keyword>
<dbReference type="SUPFAM" id="SSF103473">
    <property type="entry name" value="MFS general substrate transporter"/>
    <property type="match status" value="1"/>
</dbReference>
<evidence type="ECO:0000313" key="9">
    <source>
        <dbReference type="Proteomes" id="UP000187209"/>
    </source>
</evidence>
<feature type="transmembrane region" description="Helical" evidence="7">
    <location>
        <begin position="367"/>
        <end position="390"/>
    </location>
</feature>
<evidence type="ECO:0000256" key="6">
    <source>
        <dbReference type="ARBA" id="ARBA00023136"/>
    </source>
</evidence>
<evidence type="ECO:0000256" key="2">
    <source>
        <dbReference type="ARBA" id="ARBA00007015"/>
    </source>
</evidence>
<dbReference type="OrthoDB" id="754047at2759"/>
<dbReference type="GO" id="GO:0016020">
    <property type="term" value="C:membrane"/>
    <property type="evidence" value="ECO:0007669"/>
    <property type="project" value="UniProtKB-SubCell"/>
</dbReference>
<comment type="subcellular location">
    <subcellularLocation>
        <location evidence="1">Membrane</location>
        <topology evidence="1">Multi-pass membrane protein</topology>
    </subcellularLocation>
</comment>
<feature type="transmembrane region" description="Helical" evidence="7">
    <location>
        <begin position="87"/>
        <end position="104"/>
    </location>
</feature>
<evidence type="ECO:0000256" key="1">
    <source>
        <dbReference type="ARBA" id="ARBA00004141"/>
    </source>
</evidence>
<dbReference type="PANTHER" id="PTHR31585">
    <property type="entry name" value="FOLATE-BIOPTERIN TRANSPORTER 1, CHLOROPLASTIC"/>
    <property type="match status" value="1"/>
</dbReference>
<keyword evidence="5 7" id="KW-1133">Transmembrane helix</keyword>
<keyword evidence="3" id="KW-0813">Transport</keyword>
<feature type="transmembrane region" description="Helical" evidence="7">
    <location>
        <begin position="152"/>
        <end position="173"/>
    </location>
</feature>
<comment type="similarity">
    <text evidence="2">Belongs to the major facilitator superfamily. Folate-biopterin transporter (TC 2.A.71) family.</text>
</comment>
<organism evidence="8 9">
    <name type="scientific">Stentor coeruleus</name>
    <dbReference type="NCBI Taxonomy" id="5963"/>
    <lineage>
        <taxon>Eukaryota</taxon>
        <taxon>Sar</taxon>
        <taxon>Alveolata</taxon>
        <taxon>Ciliophora</taxon>
        <taxon>Postciliodesmatophora</taxon>
        <taxon>Heterotrichea</taxon>
        <taxon>Heterotrichida</taxon>
        <taxon>Stentoridae</taxon>
        <taxon>Stentor</taxon>
    </lineage>
</organism>
<dbReference type="PANTHER" id="PTHR31585:SF0">
    <property type="entry name" value="FOLATE-BIOPTERIN TRANSPORTER 1, CHLOROPLASTIC"/>
    <property type="match status" value="1"/>
</dbReference>
<feature type="transmembrane region" description="Helical" evidence="7">
    <location>
        <begin position="270"/>
        <end position="291"/>
    </location>
</feature>
<feature type="transmembrane region" description="Helical" evidence="7">
    <location>
        <begin position="55"/>
        <end position="75"/>
    </location>
</feature>
<evidence type="ECO:0000256" key="5">
    <source>
        <dbReference type="ARBA" id="ARBA00022989"/>
    </source>
</evidence>
<keyword evidence="9" id="KW-1185">Reference proteome</keyword>
<reference evidence="8 9" key="1">
    <citation type="submission" date="2016-11" db="EMBL/GenBank/DDBJ databases">
        <title>The macronuclear genome of Stentor coeruleus: a giant cell with tiny introns.</title>
        <authorList>
            <person name="Slabodnick M."/>
            <person name="Ruby J.G."/>
            <person name="Reiff S.B."/>
            <person name="Swart E.C."/>
            <person name="Gosai S."/>
            <person name="Prabakaran S."/>
            <person name="Witkowska E."/>
            <person name="Larue G.E."/>
            <person name="Fisher S."/>
            <person name="Freeman R.M."/>
            <person name="Gunawardena J."/>
            <person name="Chu W."/>
            <person name="Stover N.A."/>
            <person name="Gregory B.D."/>
            <person name="Nowacki M."/>
            <person name="Derisi J."/>
            <person name="Roy S.W."/>
            <person name="Marshall W.F."/>
            <person name="Sood P."/>
        </authorList>
    </citation>
    <scope>NUCLEOTIDE SEQUENCE [LARGE SCALE GENOMIC DNA]</scope>
    <source>
        <strain evidence="8">WM001</strain>
    </source>
</reference>
<protein>
    <recommendedName>
        <fullName evidence="10">Major facilitator superfamily (MFS) profile domain-containing protein</fullName>
    </recommendedName>
</protein>
<dbReference type="InterPro" id="IPR036259">
    <property type="entry name" value="MFS_trans_sf"/>
</dbReference>
<keyword evidence="4 7" id="KW-0812">Transmembrane</keyword>
<dbReference type="InterPro" id="IPR039309">
    <property type="entry name" value="BT1"/>
</dbReference>
<accession>A0A1R2BFN6</accession>
<evidence type="ECO:0008006" key="10">
    <source>
        <dbReference type="Google" id="ProtNLM"/>
    </source>
</evidence>
<dbReference type="Gene3D" id="1.20.1250.20">
    <property type="entry name" value="MFS general substrate transporter like domains"/>
    <property type="match status" value="1"/>
</dbReference>
<comment type="caution">
    <text evidence="8">The sequence shown here is derived from an EMBL/GenBank/DDBJ whole genome shotgun (WGS) entry which is preliminary data.</text>
</comment>
<proteinExistence type="inferred from homology"/>
<feature type="transmembrane region" description="Helical" evidence="7">
    <location>
        <begin position="235"/>
        <end position="258"/>
    </location>
</feature>
<evidence type="ECO:0000256" key="7">
    <source>
        <dbReference type="SAM" id="Phobius"/>
    </source>
</evidence>
<sequence length="456" mass="50269">MAHVIKTLKKDWATYGGSTIMTLILVYGAQGFRSFGSTARTLYFKNKFSLDPSELPLVSASITVAWYIKPLYGLISDSFPLFGYRRKSYIVILGLIGVISYATILISENLFLSILALILGELSQAGIDVICDGYMIEKARIDPEHGANDLQRISWSSLFLASIIGLLVGGNAADYVDPKYLLAMLAICPVLVLISAGILDEKREIKQENYSSLKELKSKVSILCKEVVKVKVLKILSFVILWQSSMLIFGDIFTYYLYDVIEISPSTVSYYSLTGYIGAFIGTVIASKHLINIPLVWKLALGRVLNSVILLFDIVILTSYYKVIGLSYLWFLFGPSALGSAIDSLLGRMPLLVIFADITPKHIEATFFALLASVYNVGSSISEIFISAIMNGTGITDSTMPNVWVLTVISIVVGILSLVILFILPNEENKKITTAQDDFENSAKILEEPLISKTHN</sequence>
<feature type="transmembrane region" description="Helical" evidence="7">
    <location>
        <begin position="110"/>
        <end position="131"/>
    </location>
</feature>
<feature type="transmembrane region" description="Helical" evidence="7">
    <location>
        <begin position="327"/>
        <end position="346"/>
    </location>
</feature>